<protein>
    <submittedName>
        <fullName evidence="9 10">Uncharacterized protein LOC111133393</fullName>
    </submittedName>
</protein>
<dbReference type="RefSeq" id="XP_022337458.1">
    <property type="nucleotide sequence ID" value="XM_022481750.1"/>
</dbReference>
<dbReference type="KEGG" id="cvn:111133393"/>
<feature type="compositionally biased region" description="Polar residues" evidence="6">
    <location>
        <begin position="121"/>
        <end position="133"/>
    </location>
</feature>
<dbReference type="Proteomes" id="UP000694844">
    <property type="component" value="Chromosome 5"/>
</dbReference>
<evidence type="ECO:0000313" key="10">
    <source>
        <dbReference type="RefSeq" id="XP_022337459.1"/>
    </source>
</evidence>
<dbReference type="InterPro" id="IPR013083">
    <property type="entry name" value="Znf_RING/FYVE/PHD"/>
</dbReference>
<organism evidence="8 10">
    <name type="scientific">Crassostrea virginica</name>
    <name type="common">Eastern oyster</name>
    <dbReference type="NCBI Taxonomy" id="6565"/>
    <lineage>
        <taxon>Eukaryota</taxon>
        <taxon>Metazoa</taxon>
        <taxon>Spiralia</taxon>
        <taxon>Lophotrochozoa</taxon>
        <taxon>Mollusca</taxon>
        <taxon>Bivalvia</taxon>
        <taxon>Autobranchia</taxon>
        <taxon>Pteriomorphia</taxon>
        <taxon>Ostreida</taxon>
        <taxon>Ostreoidea</taxon>
        <taxon>Ostreidae</taxon>
        <taxon>Crassostrea</taxon>
    </lineage>
</organism>
<dbReference type="InterPro" id="IPR001841">
    <property type="entry name" value="Znf_RING"/>
</dbReference>
<dbReference type="PANTHER" id="PTHR12183">
    <property type="entry name" value="MITOCHONDRIAL UBIQUITIN LIGASE ACTIVATOR OF NFKB 1"/>
    <property type="match status" value="1"/>
</dbReference>
<keyword evidence="2 4" id="KW-0863">Zinc-finger</keyword>
<name>A0A8B8ECQ7_CRAVI</name>
<dbReference type="Pfam" id="PF13920">
    <property type="entry name" value="zf-C3HC4_3"/>
    <property type="match status" value="1"/>
</dbReference>
<dbReference type="GO" id="GO:0008270">
    <property type="term" value="F:zinc ion binding"/>
    <property type="evidence" value="ECO:0007669"/>
    <property type="project" value="UniProtKB-KW"/>
</dbReference>
<gene>
    <name evidence="9 10" type="primary">LOC111133393</name>
</gene>
<dbReference type="SUPFAM" id="SSF57850">
    <property type="entry name" value="RING/U-box"/>
    <property type="match status" value="1"/>
</dbReference>
<dbReference type="AlphaFoldDB" id="A0A8B8ECQ7"/>
<evidence type="ECO:0000256" key="6">
    <source>
        <dbReference type="SAM" id="MobiDB-lite"/>
    </source>
</evidence>
<evidence type="ECO:0000256" key="3">
    <source>
        <dbReference type="ARBA" id="ARBA00022833"/>
    </source>
</evidence>
<dbReference type="Gene3D" id="3.30.40.10">
    <property type="entry name" value="Zinc/RING finger domain, C3HC4 (zinc finger)"/>
    <property type="match status" value="1"/>
</dbReference>
<keyword evidence="5" id="KW-0175">Coiled coil</keyword>
<keyword evidence="1" id="KW-0479">Metal-binding</keyword>
<dbReference type="PROSITE" id="PS50089">
    <property type="entry name" value="ZF_RING_2"/>
    <property type="match status" value="1"/>
</dbReference>
<accession>A0A8B8ECQ7</accession>
<keyword evidence="3" id="KW-0862">Zinc</keyword>
<sequence length="390" mass="44429">MFRNNGRTSNREFHNPPKRKIIDIRRLIGVTPPEFKYCPSYSQSNLNRASTPTTPKPGSPRRHRTRSPQFKYTPSYPESTFNKRGASATPRPGSPRRNVQGKNNKAPPTNDRASRPPRQIRSATVRGNNSTHQTNDKTPRRQRRSRSTSCPVSSRPHQTNNHTPRAPTNAGEEVSYLKTIIDEMEESINYILDAMQARVEFENIEEECARQGYLELNVDVDDMRQVLESILHVAHSSQLHTTQCANSRSEILDVSSLNAKVNDLRNLIEDLLDGQASILQQSEQNISVLNAKVDELRDVMGFFMEYQTFLMQQTDDTSENPDEAVQMEISTSQNNCVVCQEKMSNFIIYDCGHLCICEDCGYQLLSHNDSPPACPVCRARIRDIIRVYRT</sequence>
<feature type="compositionally biased region" description="Polar residues" evidence="6">
    <location>
        <begin position="67"/>
        <end position="82"/>
    </location>
</feature>
<feature type="compositionally biased region" description="Polar residues" evidence="6">
    <location>
        <begin position="150"/>
        <end position="163"/>
    </location>
</feature>
<dbReference type="GO" id="GO:0016567">
    <property type="term" value="P:protein ubiquitination"/>
    <property type="evidence" value="ECO:0007669"/>
    <property type="project" value="TreeGrafter"/>
</dbReference>
<evidence type="ECO:0000313" key="8">
    <source>
        <dbReference type="Proteomes" id="UP000694844"/>
    </source>
</evidence>
<feature type="region of interest" description="Disordered" evidence="6">
    <location>
        <begin position="39"/>
        <end position="171"/>
    </location>
</feature>
<evidence type="ECO:0000313" key="9">
    <source>
        <dbReference type="RefSeq" id="XP_022337458.1"/>
    </source>
</evidence>
<feature type="domain" description="RING-type" evidence="7">
    <location>
        <begin position="336"/>
        <end position="378"/>
    </location>
</feature>
<evidence type="ECO:0000256" key="2">
    <source>
        <dbReference type="ARBA" id="ARBA00022771"/>
    </source>
</evidence>
<reference evidence="9 10" key="1">
    <citation type="submission" date="2025-04" db="UniProtKB">
        <authorList>
            <consortium name="RefSeq"/>
        </authorList>
    </citation>
    <scope>IDENTIFICATION</scope>
    <source>
        <tissue evidence="9 10">Whole sample</tissue>
    </source>
</reference>
<dbReference type="PANTHER" id="PTHR12183:SF32">
    <property type="entry name" value="MITOCHONDRIAL E3 UBIQUITIN PROTEIN LIGASE 1"/>
    <property type="match status" value="1"/>
</dbReference>
<evidence type="ECO:0000256" key="5">
    <source>
        <dbReference type="SAM" id="Coils"/>
    </source>
</evidence>
<evidence type="ECO:0000256" key="1">
    <source>
        <dbReference type="ARBA" id="ARBA00022723"/>
    </source>
</evidence>
<dbReference type="RefSeq" id="XP_022337459.1">
    <property type="nucleotide sequence ID" value="XM_022481751.1"/>
</dbReference>
<evidence type="ECO:0000259" key="7">
    <source>
        <dbReference type="PROSITE" id="PS50089"/>
    </source>
</evidence>
<keyword evidence="8" id="KW-1185">Reference proteome</keyword>
<dbReference type="InterPro" id="IPR051652">
    <property type="entry name" value="MDM2_MDM4_MUL1"/>
</dbReference>
<dbReference type="GO" id="GO:0004842">
    <property type="term" value="F:ubiquitin-protein transferase activity"/>
    <property type="evidence" value="ECO:0007669"/>
    <property type="project" value="TreeGrafter"/>
</dbReference>
<dbReference type="OrthoDB" id="6232965at2759"/>
<feature type="compositionally biased region" description="Polar residues" evidence="6">
    <location>
        <begin position="40"/>
        <end position="53"/>
    </location>
</feature>
<feature type="coiled-coil region" evidence="5">
    <location>
        <begin position="254"/>
        <end position="299"/>
    </location>
</feature>
<evidence type="ECO:0000256" key="4">
    <source>
        <dbReference type="PROSITE-ProRule" id="PRU00175"/>
    </source>
</evidence>
<dbReference type="GeneID" id="111133393"/>
<proteinExistence type="predicted"/>